<dbReference type="SUPFAM" id="SSF55424">
    <property type="entry name" value="FAD/NAD-linked reductases, dimerisation (C-terminal) domain"/>
    <property type="match status" value="1"/>
</dbReference>
<dbReference type="PRINTS" id="PR00368">
    <property type="entry name" value="FADPNR"/>
</dbReference>
<feature type="binding site" evidence="14">
    <location>
        <position position="206"/>
    </location>
    <ligand>
        <name>NAD(+)</name>
        <dbReference type="ChEBI" id="CHEBI:57540"/>
    </ligand>
</feature>
<comment type="catalytic activity">
    <reaction evidence="12 16">
        <text>N(6)-[(R)-dihydrolipoyl]-L-lysyl-[protein] + NAD(+) = N(6)-[(R)-lipoyl]-L-lysyl-[protein] + NADH + H(+)</text>
        <dbReference type="Rhea" id="RHEA:15045"/>
        <dbReference type="Rhea" id="RHEA-COMP:10474"/>
        <dbReference type="Rhea" id="RHEA-COMP:10475"/>
        <dbReference type="ChEBI" id="CHEBI:15378"/>
        <dbReference type="ChEBI" id="CHEBI:57540"/>
        <dbReference type="ChEBI" id="CHEBI:57945"/>
        <dbReference type="ChEBI" id="CHEBI:83099"/>
        <dbReference type="ChEBI" id="CHEBI:83100"/>
        <dbReference type="EC" id="1.8.1.4"/>
    </reaction>
</comment>
<gene>
    <name evidence="19" type="primary">lpdA</name>
    <name evidence="19" type="ordered locus">Cst_c08640</name>
</gene>
<dbReference type="eggNOG" id="COG1249">
    <property type="taxonomic scope" value="Bacteria"/>
</dbReference>
<evidence type="ECO:0000256" key="8">
    <source>
        <dbReference type="ARBA" id="ARBA00023002"/>
    </source>
</evidence>
<keyword evidence="9 14" id="KW-0520">NAD</keyword>
<dbReference type="InterPro" id="IPR023753">
    <property type="entry name" value="FAD/NAD-binding_dom"/>
</dbReference>
<evidence type="ECO:0000256" key="2">
    <source>
        <dbReference type="ARBA" id="ARBA00007532"/>
    </source>
</evidence>
<name>L7VQL3_THES1</name>
<keyword evidence="5" id="KW-0963">Cytoplasm</keyword>
<dbReference type="STRING" id="1121335.Cst_c08640"/>
<reference evidence="19 20" key="1">
    <citation type="journal article" date="2013" name="Genome Announc.">
        <title>Complete genome sequence of Clostridium stercorarium subsp. stercorarium strain DSM 8532, a thermophilic degrader of plant cell wall fibers.</title>
        <authorList>
            <person name="Poehlein A."/>
            <person name="Zverlov V.V."/>
            <person name="Daniel R."/>
            <person name="Schwarz W.H."/>
            <person name="Liebl W."/>
        </authorList>
    </citation>
    <scope>NUCLEOTIDE SEQUENCE [LARGE SCALE GENOMIC DNA]</scope>
    <source>
        <strain evidence="20">ATCC 35414 / DSM 8532 / NCIMB 11754</strain>
    </source>
</reference>
<evidence type="ECO:0000256" key="7">
    <source>
        <dbReference type="ARBA" id="ARBA00022827"/>
    </source>
</evidence>
<keyword evidence="7 14" id="KW-0274">FAD</keyword>
<dbReference type="GO" id="GO:0004148">
    <property type="term" value="F:dihydrolipoyl dehydrogenase (NADH) activity"/>
    <property type="evidence" value="ECO:0007669"/>
    <property type="project" value="UniProtKB-EC"/>
</dbReference>
<keyword evidence="20" id="KW-1185">Reference proteome</keyword>
<evidence type="ECO:0000256" key="14">
    <source>
        <dbReference type="PIRSR" id="PIRSR000350-3"/>
    </source>
</evidence>
<dbReference type="InterPro" id="IPR001100">
    <property type="entry name" value="Pyr_nuc-diS_OxRdtase"/>
</dbReference>
<evidence type="ECO:0000256" key="5">
    <source>
        <dbReference type="ARBA" id="ARBA00022490"/>
    </source>
</evidence>
<feature type="binding site" evidence="14">
    <location>
        <position position="309"/>
    </location>
    <ligand>
        <name>FAD</name>
        <dbReference type="ChEBI" id="CHEBI:57692"/>
    </ligand>
</feature>
<sequence length="456" mass="49443">MDVVYDLIVIGGGPGGYLAAERAGQAGLSVALFEKRALGGVCLNEGCIPSKALLNSAKIADYAKHGSKYGISCENVSINHKAVVKRKDKVVRTLVAGVAMKMKKNKVTVVSEEAVIQGRTAEGFVVKAKDNEYIAKRLVIATGSVPAMPPIPGLHEGYKNGFVLTNREILDITEVPEKLVIIGGGVIGLEMASYFNSVGSHVTVIEMLDHIAGPTDREISNILLNNYKKKGVDFRLSAKVTEITGNGVVFETAEGRQSVSANKVLVSIGRRPFTEGLGLEKIGVETERGRIKTDECMQTNIPGVYAVGDVNGVSMLAHTAYREAEVCINNILGKRDTMRYNAIPSVIYTNPEVGCVGETEELAKEKGIDVEIVKLPLTYSGRYVAENTELDGIVKVIVNKKYRTILGVHMIGSYASEIIYGAAMMIESEMRVEDIRQIVFPHPTVGEVIKEIMWEL</sequence>
<dbReference type="AlphaFoldDB" id="L7VQL3"/>
<evidence type="ECO:0000259" key="18">
    <source>
        <dbReference type="Pfam" id="PF07992"/>
    </source>
</evidence>
<feature type="domain" description="Pyridine nucleotide-disulphide oxidoreductase dimerisation" evidence="17">
    <location>
        <begin position="343"/>
        <end position="451"/>
    </location>
</feature>
<comment type="cofactor">
    <cofactor evidence="14 16">
        <name>FAD</name>
        <dbReference type="ChEBI" id="CHEBI:57692"/>
    </cofactor>
    <text evidence="14 16">Binds 1 FAD per subunit.</text>
</comment>
<feature type="binding site" evidence="14">
    <location>
        <position position="51"/>
    </location>
    <ligand>
        <name>FAD</name>
        <dbReference type="ChEBI" id="CHEBI:57692"/>
    </ligand>
</feature>
<dbReference type="Gene3D" id="3.50.50.60">
    <property type="entry name" value="FAD/NAD(P)-binding domain"/>
    <property type="match status" value="2"/>
</dbReference>
<accession>L7VQL3</accession>
<dbReference type="Proteomes" id="UP000011220">
    <property type="component" value="Chromosome"/>
</dbReference>
<evidence type="ECO:0000256" key="3">
    <source>
        <dbReference type="ARBA" id="ARBA00012608"/>
    </source>
</evidence>
<dbReference type="InterPro" id="IPR016156">
    <property type="entry name" value="FAD/NAD-linked_Rdtase_dimer_sf"/>
</dbReference>
<feature type="binding site" evidence="14">
    <location>
        <position position="269"/>
    </location>
    <ligand>
        <name>NAD(+)</name>
        <dbReference type="ChEBI" id="CHEBI:57540"/>
    </ligand>
</feature>
<evidence type="ECO:0000256" key="11">
    <source>
        <dbReference type="ARBA" id="ARBA00023284"/>
    </source>
</evidence>
<feature type="binding site" evidence="14">
    <location>
        <begin position="315"/>
        <end position="318"/>
    </location>
    <ligand>
        <name>FAD</name>
        <dbReference type="ChEBI" id="CHEBI:57692"/>
    </ligand>
</feature>
<evidence type="ECO:0000256" key="15">
    <source>
        <dbReference type="PIRSR" id="PIRSR000350-4"/>
    </source>
</evidence>
<dbReference type="PATRIC" id="fig|1121335.3.peg.838"/>
<protein>
    <recommendedName>
        <fullName evidence="4 16">Dihydrolipoyl dehydrogenase</fullName>
        <ecNumber evidence="3 16">1.8.1.4</ecNumber>
    </recommendedName>
</protein>
<dbReference type="InterPro" id="IPR036188">
    <property type="entry name" value="FAD/NAD-bd_sf"/>
</dbReference>
<feature type="active site" description="Proton acceptor" evidence="13">
    <location>
        <position position="442"/>
    </location>
</feature>
<keyword evidence="8 16" id="KW-0560">Oxidoreductase</keyword>
<keyword evidence="10" id="KW-1015">Disulfide bond</keyword>
<evidence type="ECO:0000256" key="9">
    <source>
        <dbReference type="ARBA" id="ARBA00023027"/>
    </source>
</evidence>
<dbReference type="FunFam" id="3.30.390.30:FF:000001">
    <property type="entry name" value="Dihydrolipoyl dehydrogenase"/>
    <property type="match status" value="1"/>
</dbReference>
<feature type="domain" description="FAD/NAD(P)-binding" evidence="18">
    <location>
        <begin position="5"/>
        <end position="324"/>
    </location>
</feature>
<feature type="disulfide bond" description="Redox-active" evidence="15">
    <location>
        <begin position="42"/>
        <end position="47"/>
    </location>
</feature>
<dbReference type="SUPFAM" id="SSF51905">
    <property type="entry name" value="FAD/NAD(P)-binding domain"/>
    <property type="match status" value="1"/>
</dbReference>
<dbReference type="EMBL" id="CP004044">
    <property type="protein sequence ID" value="AGC67863.1"/>
    <property type="molecule type" value="Genomic_DNA"/>
</dbReference>
<dbReference type="Gene3D" id="3.30.390.30">
    <property type="match status" value="1"/>
</dbReference>
<evidence type="ECO:0000256" key="12">
    <source>
        <dbReference type="ARBA" id="ARBA00049187"/>
    </source>
</evidence>
<keyword evidence="11 16" id="KW-0676">Redox-active center</keyword>
<proteinExistence type="inferred from homology"/>
<organism evidence="19 20">
    <name type="scientific">Thermoclostridium stercorarium (strain ATCC 35414 / DSM 8532 / NCIMB 11754)</name>
    <name type="common">Clostridium stercorarium</name>
    <dbReference type="NCBI Taxonomy" id="1121335"/>
    <lineage>
        <taxon>Bacteria</taxon>
        <taxon>Bacillati</taxon>
        <taxon>Bacillota</taxon>
        <taxon>Clostridia</taxon>
        <taxon>Eubacteriales</taxon>
        <taxon>Oscillospiraceae</taxon>
        <taxon>Thermoclostridium</taxon>
    </lineage>
</organism>
<feature type="binding site" evidence="14">
    <location>
        <begin position="142"/>
        <end position="144"/>
    </location>
    <ligand>
        <name>FAD</name>
        <dbReference type="ChEBI" id="CHEBI:57692"/>
    </ligand>
</feature>
<dbReference type="Pfam" id="PF07992">
    <property type="entry name" value="Pyr_redox_2"/>
    <property type="match status" value="1"/>
</dbReference>
<dbReference type="PROSITE" id="PS00076">
    <property type="entry name" value="PYRIDINE_REDOX_1"/>
    <property type="match status" value="1"/>
</dbReference>
<evidence type="ECO:0000313" key="20">
    <source>
        <dbReference type="Proteomes" id="UP000011220"/>
    </source>
</evidence>
<dbReference type="InterPro" id="IPR050151">
    <property type="entry name" value="Class-I_Pyr_Nuc-Dis_Oxidored"/>
</dbReference>
<keyword evidence="14" id="KW-0547">Nucleotide-binding</keyword>
<dbReference type="EC" id="1.8.1.4" evidence="3 16"/>
<evidence type="ECO:0000256" key="1">
    <source>
        <dbReference type="ARBA" id="ARBA00004496"/>
    </source>
</evidence>
<comment type="miscellaneous">
    <text evidence="16">The active site is a redox-active disulfide bond.</text>
</comment>
<dbReference type="NCBIfam" id="TIGR01350">
    <property type="entry name" value="lipoamide_DH"/>
    <property type="match status" value="1"/>
</dbReference>
<dbReference type="GO" id="GO:0050660">
    <property type="term" value="F:flavin adenine dinucleotide binding"/>
    <property type="evidence" value="ECO:0007669"/>
    <property type="project" value="InterPro"/>
</dbReference>
<dbReference type="GO" id="GO:0005737">
    <property type="term" value="C:cytoplasm"/>
    <property type="evidence" value="ECO:0007669"/>
    <property type="project" value="UniProtKB-SubCell"/>
</dbReference>
<dbReference type="PANTHER" id="PTHR22912:SF217">
    <property type="entry name" value="DIHYDROLIPOYL DEHYDROGENASE"/>
    <property type="match status" value="1"/>
</dbReference>
<dbReference type="InterPro" id="IPR006258">
    <property type="entry name" value="Lipoamide_DH"/>
</dbReference>
<dbReference type="InterPro" id="IPR012999">
    <property type="entry name" value="Pyr_OxRdtase_I_AS"/>
</dbReference>
<dbReference type="InterPro" id="IPR004099">
    <property type="entry name" value="Pyr_nucl-diS_OxRdtase_dimer"/>
</dbReference>
<evidence type="ECO:0000256" key="10">
    <source>
        <dbReference type="ARBA" id="ARBA00023157"/>
    </source>
</evidence>
<dbReference type="KEGG" id="css:Cst_c08640"/>
<evidence type="ECO:0000259" key="17">
    <source>
        <dbReference type="Pfam" id="PF02852"/>
    </source>
</evidence>
<evidence type="ECO:0000256" key="16">
    <source>
        <dbReference type="RuleBase" id="RU003692"/>
    </source>
</evidence>
<dbReference type="PANTHER" id="PTHR22912">
    <property type="entry name" value="DISULFIDE OXIDOREDUCTASE"/>
    <property type="match status" value="1"/>
</dbReference>
<evidence type="ECO:0000256" key="6">
    <source>
        <dbReference type="ARBA" id="ARBA00022630"/>
    </source>
</evidence>
<dbReference type="PIRSF" id="PIRSF000350">
    <property type="entry name" value="Mercury_reductase_MerA"/>
    <property type="match status" value="1"/>
</dbReference>
<evidence type="ECO:0000313" key="19">
    <source>
        <dbReference type="EMBL" id="AGC67863.1"/>
    </source>
</evidence>
<comment type="subcellular location">
    <subcellularLocation>
        <location evidence="1">Cytoplasm</location>
    </subcellularLocation>
</comment>
<feature type="binding site" evidence="14">
    <location>
        <begin position="183"/>
        <end position="190"/>
    </location>
    <ligand>
        <name>NAD(+)</name>
        <dbReference type="ChEBI" id="CHEBI:57540"/>
    </ligand>
</feature>
<dbReference type="GO" id="GO:0006103">
    <property type="term" value="P:2-oxoglutarate metabolic process"/>
    <property type="evidence" value="ECO:0007669"/>
    <property type="project" value="TreeGrafter"/>
</dbReference>
<dbReference type="PRINTS" id="PR00411">
    <property type="entry name" value="PNDRDTASEI"/>
</dbReference>
<dbReference type="Pfam" id="PF02852">
    <property type="entry name" value="Pyr_redox_dim"/>
    <property type="match status" value="1"/>
</dbReference>
<comment type="similarity">
    <text evidence="2 16">Belongs to the class-I pyridine nucleotide-disulfide oxidoreductase family.</text>
</comment>
<keyword evidence="6 16" id="KW-0285">Flavoprotein</keyword>
<evidence type="ECO:0000256" key="4">
    <source>
        <dbReference type="ARBA" id="ARBA00016961"/>
    </source>
</evidence>
<evidence type="ECO:0000256" key="13">
    <source>
        <dbReference type="PIRSR" id="PIRSR000350-2"/>
    </source>
</evidence>